<evidence type="ECO:0000256" key="6">
    <source>
        <dbReference type="PROSITE-ProRule" id="PRU00042"/>
    </source>
</evidence>
<dbReference type="EMBL" id="KV893202">
    <property type="protein sequence ID" value="OON19567.1"/>
    <property type="molecule type" value="Genomic_DNA"/>
</dbReference>
<keyword evidence="1" id="KW-0479">Metal-binding</keyword>
<keyword evidence="2" id="KW-0677">Repeat</keyword>
<protein>
    <submittedName>
        <fullName evidence="8">Zinc finger, C2H2 type</fullName>
    </submittedName>
</protein>
<evidence type="ECO:0000313" key="8">
    <source>
        <dbReference type="EMBL" id="OON19567.1"/>
    </source>
</evidence>
<evidence type="ECO:0000313" key="9">
    <source>
        <dbReference type="Proteomes" id="UP000243686"/>
    </source>
</evidence>
<dbReference type="Proteomes" id="UP000243686">
    <property type="component" value="Unassembled WGS sequence"/>
</dbReference>
<name>A0A1S8WYQ6_OPIVI</name>
<gene>
    <name evidence="8" type="ORF">X801_04565</name>
</gene>
<evidence type="ECO:0000259" key="7">
    <source>
        <dbReference type="PROSITE" id="PS50157"/>
    </source>
</evidence>
<dbReference type="GO" id="GO:0008270">
    <property type="term" value="F:zinc ion binding"/>
    <property type="evidence" value="ECO:0007669"/>
    <property type="project" value="UniProtKB-KW"/>
</dbReference>
<feature type="domain" description="C2H2-type" evidence="7">
    <location>
        <begin position="296"/>
        <end position="323"/>
    </location>
</feature>
<sequence>MQRTEPETHVNLRFNQDSDLAHQCINRSRRFPYHCRLRQHFKNHLCLKKYKCDFRSPCFRPLEGYRAQMVEHHWWELIASERAENTEHVRTFKRGTTSCGFCRKRIRSRSALARQVKQCHREDAASIRLKYANALDHQRRLLRKTSAKVIHVDLGALDSLLNSYAPVNAITVFLNLDTDEHDASWNSETSIMSSISRPESDFGNHENIWPIEDSKFTKCTYRCTKCFRGFPFECRLRQHLETHLQLGKYKCDFCPSGFRSLEGYKAHMTEQHWAELVSSDRAGKADYSKLLKRKSYSCNICGKRLRSKSAFDEHIRAHTRSRQYACHLCQRKCPNLFSLARHTKRCQPKDITGA</sequence>
<dbReference type="Pfam" id="PF00096">
    <property type="entry name" value="zf-C2H2"/>
    <property type="match status" value="1"/>
</dbReference>
<proteinExistence type="predicted"/>
<dbReference type="GO" id="GO:0000978">
    <property type="term" value="F:RNA polymerase II cis-regulatory region sequence-specific DNA binding"/>
    <property type="evidence" value="ECO:0007669"/>
    <property type="project" value="TreeGrafter"/>
</dbReference>
<dbReference type="PROSITE" id="PS00028">
    <property type="entry name" value="ZINC_FINGER_C2H2_1"/>
    <property type="match status" value="3"/>
</dbReference>
<dbReference type="AlphaFoldDB" id="A0A1S8WYQ6"/>
<dbReference type="SMART" id="SM00355">
    <property type="entry name" value="ZnF_C2H2"/>
    <property type="match status" value="6"/>
</dbReference>
<evidence type="ECO:0000256" key="4">
    <source>
        <dbReference type="ARBA" id="ARBA00022833"/>
    </source>
</evidence>
<keyword evidence="3 6" id="KW-0863">Zinc-finger</keyword>
<reference evidence="8 9" key="1">
    <citation type="submission" date="2015-03" db="EMBL/GenBank/DDBJ databases">
        <title>Draft genome of the nematode, Opisthorchis viverrini.</title>
        <authorList>
            <person name="Mitreva M."/>
        </authorList>
    </citation>
    <scope>NUCLEOTIDE SEQUENCE [LARGE SCALE GENOMIC DNA]</scope>
    <source>
        <strain evidence="8">Khon Kaen</strain>
    </source>
</reference>
<dbReference type="Gene3D" id="3.30.160.60">
    <property type="entry name" value="Classic Zinc Finger"/>
    <property type="match status" value="2"/>
</dbReference>
<evidence type="ECO:0000256" key="1">
    <source>
        <dbReference type="ARBA" id="ARBA00022723"/>
    </source>
</evidence>
<keyword evidence="5" id="KW-0539">Nucleus</keyword>
<dbReference type="GO" id="GO:0000981">
    <property type="term" value="F:DNA-binding transcription factor activity, RNA polymerase II-specific"/>
    <property type="evidence" value="ECO:0007669"/>
    <property type="project" value="TreeGrafter"/>
</dbReference>
<dbReference type="PANTHER" id="PTHR24388:SF104">
    <property type="entry name" value="AT-RICH BINDING PROTEIN-RELATED"/>
    <property type="match status" value="1"/>
</dbReference>
<organism evidence="8 9">
    <name type="scientific">Opisthorchis viverrini</name>
    <name type="common">Southeast Asian liver fluke</name>
    <dbReference type="NCBI Taxonomy" id="6198"/>
    <lineage>
        <taxon>Eukaryota</taxon>
        <taxon>Metazoa</taxon>
        <taxon>Spiralia</taxon>
        <taxon>Lophotrochozoa</taxon>
        <taxon>Platyhelminthes</taxon>
        <taxon>Trematoda</taxon>
        <taxon>Digenea</taxon>
        <taxon>Opisthorchiida</taxon>
        <taxon>Opisthorchiata</taxon>
        <taxon>Opisthorchiidae</taxon>
        <taxon>Opisthorchis</taxon>
    </lineage>
</organism>
<dbReference type="PANTHER" id="PTHR24388">
    <property type="entry name" value="ZINC FINGER PROTEIN"/>
    <property type="match status" value="1"/>
</dbReference>
<dbReference type="SUPFAM" id="SSF57667">
    <property type="entry name" value="beta-beta-alpha zinc fingers"/>
    <property type="match status" value="2"/>
</dbReference>
<dbReference type="InterPro" id="IPR050527">
    <property type="entry name" value="Snail/Krueppel_Znf"/>
</dbReference>
<feature type="domain" description="C2H2-type" evidence="7">
    <location>
        <begin position="221"/>
        <end position="243"/>
    </location>
</feature>
<dbReference type="InterPro" id="IPR013087">
    <property type="entry name" value="Znf_C2H2_type"/>
</dbReference>
<evidence type="ECO:0000256" key="3">
    <source>
        <dbReference type="ARBA" id="ARBA00022771"/>
    </source>
</evidence>
<evidence type="ECO:0000256" key="2">
    <source>
        <dbReference type="ARBA" id="ARBA00022737"/>
    </source>
</evidence>
<keyword evidence="9" id="KW-1185">Reference proteome</keyword>
<keyword evidence="4" id="KW-0862">Zinc</keyword>
<dbReference type="InterPro" id="IPR036236">
    <property type="entry name" value="Znf_C2H2_sf"/>
</dbReference>
<dbReference type="PROSITE" id="PS50157">
    <property type="entry name" value="ZINC_FINGER_C2H2_2"/>
    <property type="match status" value="2"/>
</dbReference>
<evidence type="ECO:0000256" key="5">
    <source>
        <dbReference type="ARBA" id="ARBA00023242"/>
    </source>
</evidence>
<accession>A0A1S8WYQ6</accession>